<dbReference type="Proteomes" id="UP000762676">
    <property type="component" value="Unassembled WGS sequence"/>
</dbReference>
<dbReference type="PANTHER" id="PTHR47331">
    <property type="entry name" value="PHD-TYPE DOMAIN-CONTAINING PROTEIN"/>
    <property type="match status" value="1"/>
</dbReference>
<dbReference type="AlphaFoldDB" id="A0AAV4F530"/>
<evidence type="ECO:0000313" key="2">
    <source>
        <dbReference type="Proteomes" id="UP000762676"/>
    </source>
</evidence>
<organism evidence="1 2">
    <name type="scientific">Elysia marginata</name>
    <dbReference type="NCBI Taxonomy" id="1093978"/>
    <lineage>
        <taxon>Eukaryota</taxon>
        <taxon>Metazoa</taxon>
        <taxon>Spiralia</taxon>
        <taxon>Lophotrochozoa</taxon>
        <taxon>Mollusca</taxon>
        <taxon>Gastropoda</taxon>
        <taxon>Heterobranchia</taxon>
        <taxon>Euthyneura</taxon>
        <taxon>Panpulmonata</taxon>
        <taxon>Sacoglossa</taxon>
        <taxon>Placobranchoidea</taxon>
        <taxon>Plakobranchidae</taxon>
        <taxon>Elysia</taxon>
    </lineage>
</organism>
<protein>
    <submittedName>
        <fullName evidence="1">Myosin XVIIIAa</fullName>
    </submittedName>
</protein>
<proteinExistence type="predicted"/>
<name>A0AAV4F530_9GAST</name>
<sequence>MWPSIRSKDSTGLQCFVDFLQQFSVAAKEVGGLSILDDAHHLKKIVDKLSVWINHRWNRKVVQTKIAWKRYPTFREFVMFLLILDIEVEIVTDPVFGDEAATPRSTAPQSKKTNHCFDSKTDEPCKFCSKPKHNILDCGEFSKIPLGE</sequence>
<keyword evidence="2" id="KW-1185">Reference proteome</keyword>
<reference evidence="1 2" key="1">
    <citation type="journal article" date="2021" name="Elife">
        <title>Chloroplast acquisition without the gene transfer in kleptoplastic sea slugs, Plakobranchus ocellatus.</title>
        <authorList>
            <person name="Maeda T."/>
            <person name="Takahashi S."/>
            <person name="Yoshida T."/>
            <person name="Shimamura S."/>
            <person name="Takaki Y."/>
            <person name="Nagai Y."/>
            <person name="Toyoda A."/>
            <person name="Suzuki Y."/>
            <person name="Arimoto A."/>
            <person name="Ishii H."/>
            <person name="Satoh N."/>
            <person name="Nishiyama T."/>
            <person name="Hasebe M."/>
            <person name="Maruyama T."/>
            <person name="Minagawa J."/>
            <person name="Obokata J."/>
            <person name="Shigenobu S."/>
        </authorList>
    </citation>
    <scope>NUCLEOTIDE SEQUENCE [LARGE SCALE GENOMIC DNA]</scope>
</reference>
<accession>A0AAV4F530</accession>
<comment type="caution">
    <text evidence="1">The sequence shown here is derived from an EMBL/GenBank/DDBJ whole genome shotgun (WGS) entry which is preliminary data.</text>
</comment>
<evidence type="ECO:0000313" key="1">
    <source>
        <dbReference type="EMBL" id="GFR68094.1"/>
    </source>
</evidence>
<gene>
    <name evidence="1" type="ORF">ElyMa_005600100</name>
</gene>
<dbReference type="EMBL" id="BMAT01011179">
    <property type="protein sequence ID" value="GFR68094.1"/>
    <property type="molecule type" value="Genomic_DNA"/>
</dbReference>